<gene>
    <name evidence="3" type="ordered locus">Bathy13g00950</name>
</gene>
<dbReference type="NCBIfam" id="NF047558">
    <property type="entry name" value="TPR_END_plus"/>
    <property type="match status" value="1"/>
</dbReference>
<feature type="region of interest" description="Disordered" evidence="2">
    <location>
        <begin position="59"/>
        <end position="87"/>
    </location>
</feature>
<evidence type="ECO:0000313" key="3">
    <source>
        <dbReference type="EMBL" id="CCO19394.1"/>
    </source>
</evidence>
<feature type="region of interest" description="Disordered" evidence="2">
    <location>
        <begin position="35"/>
        <end position="54"/>
    </location>
</feature>
<dbReference type="OrthoDB" id="1914839at2759"/>
<dbReference type="Proteomes" id="UP000198341">
    <property type="component" value="Chromosome 13"/>
</dbReference>
<dbReference type="PANTHER" id="PTHR35498:SF4">
    <property type="entry name" value="PROTEIN LOW PSII ACCUMULATION 1, CHLOROPLASTIC"/>
    <property type="match status" value="1"/>
</dbReference>
<dbReference type="InterPro" id="IPR019734">
    <property type="entry name" value="TPR_rpt"/>
</dbReference>
<accession>K8EN59</accession>
<dbReference type="InterPro" id="IPR011990">
    <property type="entry name" value="TPR-like_helical_dom_sf"/>
</dbReference>
<protein>
    <submittedName>
        <fullName evidence="3">Uncharacterized protein</fullName>
    </submittedName>
</protein>
<dbReference type="EMBL" id="FO082266">
    <property type="protein sequence ID" value="CCO19394.1"/>
    <property type="molecule type" value="Genomic_DNA"/>
</dbReference>
<dbReference type="RefSeq" id="XP_007509591.1">
    <property type="nucleotide sequence ID" value="XM_007509529.1"/>
</dbReference>
<feature type="region of interest" description="Disordered" evidence="2">
    <location>
        <begin position="395"/>
        <end position="414"/>
    </location>
</feature>
<dbReference type="SUPFAM" id="SSF48452">
    <property type="entry name" value="TPR-like"/>
    <property type="match status" value="1"/>
</dbReference>
<feature type="compositionally biased region" description="Low complexity" evidence="2">
    <location>
        <begin position="35"/>
        <end position="45"/>
    </location>
</feature>
<feature type="compositionally biased region" description="Low complexity" evidence="2">
    <location>
        <begin position="59"/>
        <end position="75"/>
    </location>
</feature>
<dbReference type="GeneID" id="19012051"/>
<evidence type="ECO:0000256" key="1">
    <source>
        <dbReference type="PROSITE-ProRule" id="PRU00339"/>
    </source>
</evidence>
<dbReference type="AlphaFoldDB" id="K8EN59"/>
<proteinExistence type="predicted"/>
<evidence type="ECO:0000256" key="2">
    <source>
        <dbReference type="SAM" id="MobiDB-lite"/>
    </source>
</evidence>
<feature type="region of interest" description="Disordered" evidence="2">
    <location>
        <begin position="1"/>
        <end position="30"/>
    </location>
</feature>
<dbReference type="InterPro" id="IPR021883">
    <property type="entry name" value="LPA1-like"/>
</dbReference>
<dbReference type="Pfam" id="PF11998">
    <property type="entry name" value="DUF3493"/>
    <property type="match status" value="1"/>
</dbReference>
<dbReference type="STRING" id="41875.K8EN59"/>
<dbReference type="Gene3D" id="1.25.40.10">
    <property type="entry name" value="Tetratricopeptide repeat domain"/>
    <property type="match status" value="1"/>
</dbReference>
<organism evidence="3 4">
    <name type="scientific">Bathycoccus prasinos</name>
    <dbReference type="NCBI Taxonomy" id="41875"/>
    <lineage>
        <taxon>Eukaryota</taxon>
        <taxon>Viridiplantae</taxon>
        <taxon>Chlorophyta</taxon>
        <taxon>Mamiellophyceae</taxon>
        <taxon>Mamiellales</taxon>
        <taxon>Bathycoccaceae</taxon>
        <taxon>Bathycoccus</taxon>
    </lineage>
</organism>
<dbReference type="KEGG" id="bpg:Bathy13g00950"/>
<sequence length="502" mass="56319">MLSSSSIPPTRATTTARARTRTKRRRQRGRAIISRVSSSPLSSSSRFKKNENNNSFITTTTCSSSSAYNNSSFNSRRNKRSRRDTNTNIRFLFNRPRRKSGQKTVVVVEAGGEQGGDAPVSKAAEKVNRGLEKFEAKQYQDAADFFTDALKLNPNEEESRASHYNRACAYVKMNKYEQAKDDLMVALEKFDLDFRVLQRDDDLAKFRNTEQFEEIDVEYGDGKEKQAAQAKLRAEAAEPFRFLKLFLFGSLASGAAVGLLIILSRLVQAVKGGGGEGELAEDVPDLIETLKNLGVNTTALVVLGLLLKNELKGRDETLQEAEREEELGRLQVQLKKDEGAVPLNRLRSLYRVFVVAGSEAHVFETMANLEKFREKFIQNKILVCTVTMLENDGKPTSDEPMDLTFGNRSKRNKKSSSSEVDVNVFADSKERWRIQAKDQTAWRRWIINQVEVDGFDPSVRDVFFAVAKNGTLWKSGAGVPNWMKLLEELPEEGSVQASVTGI</sequence>
<dbReference type="PANTHER" id="PTHR35498">
    <property type="entry name" value="PROTEIN LOW PSII ACCUMULATION 1, CHLOROPLASTIC"/>
    <property type="match status" value="1"/>
</dbReference>
<name>K8EN59_9CHLO</name>
<keyword evidence="4" id="KW-1185">Reference proteome</keyword>
<evidence type="ECO:0000313" key="4">
    <source>
        <dbReference type="Proteomes" id="UP000198341"/>
    </source>
</evidence>
<dbReference type="PROSITE" id="PS50005">
    <property type="entry name" value="TPR"/>
    <property type="match status" value="1"/>
</dbReference>
<feature type="repeat" description="TPR" evidence="1">
    <location>
        <begin position="123"/>
        <end position="156"/>
    </location>
</feature>
<keyword evidence="1" id="KW-0802">TPR repeat</keyword>
<dbReference type="eggNOG" id="ENOG502QQWZ">
    <property type="taxonomic scope" value="Eukaryota"/>
</dbReference>
<feature type="compositionally biased region" description="Basic residues" evidence="2">
    <location>
        <begin position="18"/>
        <end position="29"/>
    </location>
</feature>
<reference evidence="3 4" key="1">
    <citation type="submission" date="2011-10" db="EMBL/GenBank/DDBJ databases">
        <authorList>
            <person name="Genoscope - CEA"/>
        </authorList>
    </citation>
    <scope>NUCLEOTIDE SEQUENCE [LARGE SCALE GENOMIC DNA]</scope>
    <source>
        <strain evidence="3 4">RCC 1105</strain>
    </source>
</reference>
<dbReference type="SMART" id="SM00028">
    <property type="entry name" value="TPR"/>
    <property type="match status" value="2"/>
</dbReference>